<dbReference type="PANTHER" id="PTHR31107:SF2">
    <property type="entry name" value="CYTOCHROME C OXIDASE ASSEMBLY FACTOR 8"/>
    <property type="match status" value="1"/>
</dbReference>
<gene>
    <name evidence="8" type="primary">LOC108557767</name>
</gene>
<keyword evidence="4" id="KW-0809">Transit peptide</keyword>
<evidence type="ECO:0000313" key="8">
    <source>
        <dbReference type="RefSeq" id="XP_017769910.1"/>
    </source>
</evidence>
<keyword evidence="6" id="KW-0472">Membrane</keyword>
<keyword evidence="3" id="KW-0999">Mitochondrion inner membrane</keyword>
<dbReference type="PANTHER" id="PTHR31107">
    <property type="entry name" value="APOPTOGENIC PROTEIN 1, MITOCHONDRIAL"/>
    <property type="match status" value="1"/>
</dbReference>
<evidence type="ECO:0000256" key="3">
    <source>
        <dbReference type="ARBA" id="ARBA00022792"/>
    </source>
</evidence>
<dbReference type="Proteomes" id="UP000695000">
    <property type="component" value="Unplaced"/>
</dbReference>
<organism evidence="7 8">
    <name type="scientific">Nicrophorus vespilloides</name>
    <name type="common">Boreal carrion beetle</name>
    <dbReference type="NCBI Taxonomy" id="110193"/>
    <lineage>
        <taxon>Eukaryota</taxon>
        <taxon>Metazoa</taxon>
        <taxon>Ecdysozoa</taxon>
        <taxon>Arthropoda</taxon>
        <taxon>Hexapoda</taxon>
        <taxon>Insecta</taxon>
        <taxon>Pterygota</taxon>
        <taxon>Neoptera</taxon>
        <taxon>Endopterygota</taxon>
        <taxon>Coleoptera</taxon>
        <taxon>Polyphaga</taxon>
        <taxon>Staphyliniformia</taxon>
        <taxon>Silphidae</taxon>
        <taxon>Nicrophorinae</taxon>
        <taxon>Nicrophorus</taxon>
    </lineage>
</organism>
<comment type="similarity">
    <text evidence="2">Belongs to the COA8 family.</text>
</comment>
<dbReference type="Pfam" id="PF10231">
    <property type="entry name" value="COA8"/>
    <property type="match status" value="1"/>
</dbReference>
<name>A0ABM1M5R0_NICVS</name>
<evidence type="ECO:0000256" key="2">
    <source>
        <dbReference type="ARBA" id="ARBA00005453"/>
    </source>
</evidence>
<evidence type="ECO:0000256" key="4">
    <source>
        <dbReference type="ARBA" id="ARBA00022946"/>
    </source>
</evidence>
<accession>A0ABM1M5R0</accession>
<dbReference type="GeneID" id="108557767"/>
<reference evidence="8" key="1">
    <citation type="submission" date="2025-08" db="UniProtKB">
        <authorList>
            <consortium name="RefSeq"/>
        </authorList>
    </citation>
    <scope>IDENTIFICATION</scope>
    <source>
        <tissue evidence="8">Whole Larva</tissue>
    </source>
</reference>
<keyword evidence="7" id="KW-1185">Reference proteome</keyword>
<evidence type="ECO:0000256" key="6">
    <source>
        <dbReference type="ARBA" id="ARBA00023136"/>
    </source>
</evidence>
<dbReference type="RefSeq" id="XP_017769910.1">
    <property type="nucleotide sequence ID" value="XM_017914421.1"/>
</dbReference>
<dbReference type="InterPro" id="IPR018796">
    <property type="entry name" value="COA8"/>
</dbReference>
<proteinExistence type="inferred from homology"/>
<comment type="subcellular location">
    <subcellularLocation>
        <location evidence="1">Mitochondrion inner membrane</location>
        <topology evidence="1">Peripheral membrane protein</topology>
        <orientation evidence="1">Matrix side</orientation>
    </subcellularLocation>
</comment>
<keyword evidence="5" id="KW-0496">Mitochondrion</keyword>
<evidence type="ECO:0000256" key="1">
    <source>
        <dbReference type="ARBA" id="ARBA00004443"/>
    </source>
</evidence>
<protein>
    <submittedName>
        <fullName evidence="8">APOPT family protein Y39B6A.34, mitochondrial</fullName>
    </submittedName>
</protein>
<evidence type="ECO:0000256" key="5">
    <source>
        <dbReference type="ARBA" id="ARBA00023128"/>
    </source>
</evidence>
<sequence>MSHFNIFEMSLRLKPLRFLQQTNALHKVCKCGTATSSSRASEAIFLEKTLEDPIIAVTDRDNVDMIGPPDPVSNLRPIVRKICSNETTLQEKLRLMQNETHNWNQTFWADHNTRFIKQKKDYIQKKQEEMNETRALTADELSEFYKEFLDSNWNMHVNYNLQWYKRNFTLMFLALRASLPQGFH</sequence>
<evidence type="ECO:0000313" key="7">
    <source>
        <dbReference type="Proteomes" id="UP000695000"/>
    </source>
</evidence>